<dbReference type="AlphaFoldDB" id="A0A3L8Q6F0"/>
<feature type="compositionally biased region" description="Low complexity" evidence="1">
    <location>
        <begin position="76"/>
        <end position="86"/>
    </location>
</feature>
<comment type="caution">
    <text evidence="2">The sequence shown here is derived from an EMBL/GenBank/DDBJ whole genome shotgun (WGS) entry which is preliminary data.</text>
</comment>
<name>A0A3L8Q6F0_CHLGU</name>
<sequence length="93" mass="9863">MWWPRVLLGTARYCRDRDTALGLLLVSPVPPDVPNSSWCPQSHLMSPTPPDVPNSSWCPQPLPVSPTPPGVPVPPSQGQRPGVPGGPDVPSPS</sequence>
<evidence type="ECO:0000313" key="3">
    <source>
        <dbReference type="Proteomes" id="UP000276834"/>
    </source>
</evidence>
<gene>
    <name evidence="2" type="ORF">DV515_00018931</name>
</gene>
<reference evidence="2 3" key="1">
    <citation type="journal article" date="2018" name="Proc. R. Soc. B">
        <title>A non-coding region near Follistatin controls head colour polymorphism in the Gouldian finch.</title>
        <authorList>
            <person name="Toomey M.B."/>
            <person name="Marques C.I."/>
            <person name="Andrade P."/>
            <person name="Araujo P.M."/>
            <person name="Sabatino S."/>
            <person name="Gazda M.A."/>
            <person name="Afonso S."/>
            <person name="Lopes R.J."/>
            <person name="Corbo J.C."/>
            <person name="Carneiro M."/>
        </authorList>
    </citation>
    <scope>NUCLEOTIDE SEQUENCE [LARGE SCALE GENOMIC DNA]</scope>
    <source>
        <strain evidence="2">Red01</strain>
        <tissue evidence="2">Muscle</tissue>
    </source>
</reference>
<feature type="compositionally biased region" description="Pro residues" evidence="1">
    <location>
        <begin position="60"/>
        <end position="75"/>
    </location>
</feature>
<feature type="region of interest" description="Disordered" evidence="1">
    <location>
        <begin position="35"/>
        <end position="93"/>
    </location>
</feature>
<dbReference type="EMBL" id="QUSF01005208">
    <property type="protein sequence ID" value="RLV62798.1"/>
    <property type="molecule type" value="Genomic_DNA"/>
</dbReference>
<accession>A0A3L8Q6F0</accession>
<keyword evidence="3" id="KW-1185">Reference proteome</keyword>
<proteinExistence type="predicted"/>
<evidence type="ECO:0000256" key="1">
    <source>
        <dbReference type="SAM" id="MobiDB-lite"/>
    </source>
</evidence>
<organism evidence="2 3">
    <name type="scientific">Chloebia gouldiae</name>
    <name type="common">Gouldian finch</name>
    <name type="synonym">Erythrura gouldiae</name>
    <dbReference type="NCBI Taxonomy" id="44316"/>
    <lineage>
        <taxon>Eukaryota</taxon>
        <taxon>Metazoa</taxon>
        <taxon>Chordata</taxon>
        <taxon>Craniata</taxon>
        <taxon>Vertebrata</taxon>
        <taxon>Euteleostomi</taxon>
        <taxon>Archelosauria</taxon>
        <taxon>Archosauria</taxon>
        <taxon>Dinosauria</taxon>
        <taxon>Saurischia</taxon>
        <taxon>Theropoda</taxon>
        <taxon>Coelurosauria</taxon>
        <taxon>Aves</taxon>
        <taxon>Neognathae</taxon>
        <taxon>Neoaves</taxon>
        <taxon>Telluraves</taxon>
        <taxon>Australaves</taxon>
        <taxon>Passeriformes</taxon>
        <taxon>Passeroidea</taxon>
        <taxon>Passeridae</taxon>
        <taxon>Chloebia</taxon>
    </lineage>
</organism>
<dbReference type="Proteomes" id="UP000276834">
    <property type="component" value="Unassembled WGS sequence"/>
</dbReference>
<protein>
    <submittedName>
        <fullName evidence="2">Uncharacterized protein</fullName>
    </submittedName>
</protein>
<evidence type="ECO:0000313" key="2">
    <source>
        <dbReference type="EMBL" id="RLV62798.1"/>
    </source>
</evidence>